<protein>
    <submittedName>
        <fullName evidence="2">Uncharacterized protein</fullName>
    </submittedName>
</protein>
<reference evidence="3" key="1">
    <citation type="journal article" date="2011" name="PLoS Genet.">
        <title>Genomic analysis of the necrotrophic fungal pathogens Sclerotinia sclerotiorum and Botrytis cinerea.</title>
        <authorList>
            <person name="Amselem J."/>
            <person name="Cuomo C.A."/>
            <person name="van Kan J.A."/>
            <person name="Viaud M."/>
            <person name="Benito E.P."/>
            <person name="Couloux A."/>
            <person name="Coutinho P.M."/>
            <person name="de Vries R.P."/>
            <person name="Dyer P.S."/>
            <person name="Fillinger S."/>
            <person name="Fournier E."/>
            <person name="Gout L."/>
            <person name="Hahn M."/>
            <person name="Kohn L."/>
            <person name="Lapalu N."/>
            <person name="Plummer K.M."/>
            <person name="Pradier J.M."/>
            <person name="Quevillon E."/>
            <person name="Sharon A."/>
            <person name="Simon A."/>
            <person name="ten Have A."/>
            <person name="Tudzynski B."/>
            <person name="Tudzynski P."/>
            <person name="Wincker P."/>
            <person name="Andrew M."/>
            <person name="Anthouard V."/>
            <person name="Beever R.E."/>
            <person name="Beffa R."/>
            <person name="Benoit I."/>
            <person name="Bouzid O."/>
            <person name="Brault B."/>
            <person name="Chen Z."/>
            <person name="Choquer M."/>
            <person name="Collemare J."/>
            <person name="Cotton P."/>
            <person name="Danchin E.G."/>
            <person name="Da Silva C."/>
            <person name="Gautier A."/>
            <person name="Giraud C."/>
            <person name="Giraud T."/>
            <person name="Gonzalez C."/>
            <person name="Grossetete S."/>
            <person name="Guldener U."/>
            <person name="Henrissat B."/>
            <person name="Howlett B.J."/>
            <person name="Kodira C."/>
            <person name="Kretschmer M."/>
            <person name="Lappartient A."/>
            <person name="Leroch M."/>
            <person name="Levis C."/>
            <person name="Mauceli E."/>
            <person name="Neuveglise C."/>
            <person name="Oeser B."/>
            <person name="Pearson M."/>
            <person name="Poulain J."/>
            <person name="Poussereau N."/>
            <person name="Quesneville H."/>
            <person name="Rascle C."/>
            <person name="Schumacher J."/>
            <person name="Segurens B."/>
            <person name="Sexton A."/>
            <person name="Silva E."/>
            <person name="Sirven C."/>
            <person name="Soanes D.M."/>
            <person name="Talbot N.J."/>
            <person name="Templeton M."/>
            <person name="Yandava C."/>
            <person name="Yarden O."/>
            <person name="Zeng Q."/>
            <person name="Rollins J.A."/>
            <person name="Lebrun M.H."/>
            <person name="Dickman M."/>
        </authorList>
    </citation>
    <scope>NUCLEOTIDE SEQUENCE [LARGE SCALE GENOMIC DNA]</scope>
    <source>
        <strain evidence="3">ATCC 18683 / 1980 / Ss-1</strain>
    </source>
</reference>
<dbReference type="KEGG" id="ssl:SS1G_03223"/>
<dbReference type="Proteomes" id="UP000001312">
    <property type="component" value="Unassembled WGS sequence"/>
</dbReference>
<name>A7ED34_SCLS1</name>
<dbReference type="EMBL" id="CH476624">
    <property type="protein sequence ID" value="EDO00750.1"/>
    <property type="molecule type" value="Genomic_DNA"/>
</dbReference>
<dbReference type="HOGENOM" id="CLU_3143896_0_0_1"/>
<evidence type="ECO:0000256" key="1">
    <source>
        <dbReference type="SAM" id="MobiDB-lite"/>
    </source>
</evidence>
<sequence length="49" mass="4951">MARTSTSHQSNSSSAEKGIFLTGKQEGKKKKGLELGGKVAASASGIGTQ</sequence>
<proteinExistence type="predicted"/>
<feature type="region of interest" description="Disordered" evidence="1">
    <location>
        <begin position="1"/>
        <end position="49"/>
    </location>
</feature>
<feature type="compositionally biased region" description="Low complexity" evidence="1">
    <location>
        <begin position="1"/>
        <end position="14"/>
    </location>
</feature>
<dbReference type="RefSeq" id="XP_001595135.1">
    <property type="nucleotide sequence ID" value="XM_001595085.1"/>
</dbReference>
<dbReference type="InParanoid" id="A7ED34"/>
<dbReference type="AlphaFoldDB" id="A7ED34"/>
<organism evidence="2 3">
    <name type="scientific">Sclerotinia sclerotiorum (strain ATCC 18683 / 1980 / Ss-1)</name>
    <name type="common">White mold</name>
    <name type="synonym">Whetzelinia sclerotiorum</name>
    <dbReference type="NCBI Taxonomy" id="665079"/>
    <lineage>
        <taxon>Eukaryota</taxon>
        <taxon>Fungi</taxon>
        <taxon>Dikarya</taxon>
        <taxon>Ascomycota</taxon>
        <taxon>Pezizomycotina</taxon>
        <taxon>Leotiomycetes</taxon>
        <taxon>Helotiales</taxon>
        <taxon>Sclerotiniaceae</taxon>
        <taxon>Sclerotinia</taxon>
    </lineage>
</organism>
<evidence type="ECO:0000313" key="3">
    <source>
        <dbReference type="Proteomes" id="UP000001312"/>
    </source>
</evidence>
<gene>
    <name evidence="2" type="ORF">SS1G_03223</name>
</gene>
<evidence type="ECO:0000313" key="2">
    <source>
        <dbReference type="EMBL" id="EDO00750.1"/>
    </source>
</evidence>
<dbReference type="GeneID" id="5491650"/>
<accession>A7ED34</accession>
<keyword evidence="3" id="KW-1185">Reference proteome</keyword>